<name>A0A0M3I818_ASCLU</name>
<dbReference type="Proteomes" id="UP000036681">
    <property type="component" value="Unplaced"/>
</dbReference>
<evidence type="ECO:0000313" key="3">
    <source>
        <dbReference type="WBParaSite" id="ALUE_0001342301-mRNA-1"/>
    </source>
</evidence>
<evidence type="ECO:0000256" key="1">
    <source>
        <dbReference type="SAM" id="Phobius"/>
    </source>
</evidence>
<proteinExistence type="predicted"/>
<feature type="transmembrane region" description="Helical" evidence="1">
    <location>
        <begin position="15"/>
        <end position="33"/>
    </location>
</feature>
<keyword evidence="2" id="KW-1185">Reference proteome</keyword>
<evidence type="ECO:0000313" key="2">
    <source>
        <dbReference type="Proteomes" id="UP000036681"/>
    </source>
</evidence>
<protein>
    <submittedName>
        <fullName evidence="3">Uncharacterized protein</fullName>
    </submittedName>
</protein>
<dbReference type="WBParaSite" id="ALUE_0001342301-mRNA-1">
    <property type="protein sequence ID" value="ALUE_0001342301-mRNA-1"/>
    <property type="gene ID" value="ALUE_0001342301"/>
</dbReference>
<accession>A0A0M3I818</accession>
<sequence length="80" mass="9291">MYKGKLVLLSPLNPLSIPIPSASLLLYSAFSYFDIWDREMRKDYDCSDPIAHRNRSEQFLCAKLHRSDKGIVDIVSYRPK</sequence>
<dbReference type="AlphaFoldDB" id="A0A0M3I818"/>
<keyword evidence="1" id="KW-1133">Transmembrane helix</keyword>
<reference evidence="3" key="1">
    <citation type="submission" date="2017-02" db="UniProtKB">
        <authorList>
            <consortium name="WormBaseParasite"/>
        </authorList>
    </citation>
    <scope>IDENTIFICATION</scope>
</reference>
<organism evidence="2 3">
    <name type="scientific">Ascaris lumbricoides</name>
    <name type="common">Giant roundworm</name>
    <dbReference type="NCBI Taxonomy" id="6252"/>
    <lineage>
        <taxon>Eukaryota</taxon>
        <taxon>Metazoa</taxon>
        <taxon>Ecdysozoa</taxon>
        <taxon>Nematoda</taxon>
        <taxon>Chromadorea</taxon>
        <taxon>Rhabditida</taxon>
        <taxon>Spirurina</taxon>
        <taxon>Ascaridomorpha</taxon>
        <taxon>Ascaridoidea</taxon>
        <taxon>Ascarididae</taxon>
        <taxon>Ascaris</taxon>
    </lineage>
</organism>
<keyword evidence="1" id="KW-0812">Transmembrane</keyword>
<keyword evidence="1" id="KW-0472">Membrane</keyword>